<evidence type="ECO:0000313" key="1">
    <source>
        <dbReference type="EMBL" id="RGC02400.1"/>
    </source>
</evidence>
<dbReference type="AlphaFoldDB" id="A0A3E2UYJ9"/>
<accession>A0A3E2UYJ9</accession>
<dbReference type="Proteomes" id="UP000260783">
    <property type="component" value="Unassembled WGS sequence"/>
</dbReference>
<name>A0A3E2UYJ9_9FIRM</name>
<dbReference type="RefSeq" id="WP_117526184.1">
    <property type="nucleotide sequence ID" value="NZ_JAQCXC010000002.1"/>
</dbReference>
<protein>
    <submittedName>
        <fullName evidence="1">Uncharacterized protein</fullName>
    </submittedName>
</protein>
<sequence length="288" mass="33843">MSLEIWSFLVDVTSLVVTTVLTIKIYRLERSHEKEREQMEVKAQEKAIAEAARVFLIDNEDEIEYLPLSAIAKTLKLKRKHHRAITTKFLRCSEEVQKEILKQANFQLIEVSKEQVSASLKRLKDDIKACGFGQDTLYDGAKYFYRAMERYSDEKIETVNPYIFEDIRRTHFYQGDSLQLLKDTSYNGTLYGYMYDYLHSADLGKSKWLLQPPIDMVWEQCNLGECPEEIMTFWTMRIVIDCCRVFAKSEEDIIFDEDLIETQEDMYYYAVMALYSTYIAKKVEGADE</sequence>
<proteinExistence type="predicted"/>
<comment type="caution">
    <text evidence="1">The sequence shown here is derived from an EMBL/GenBank/DDBJ whole genome shotgun (WGS) entry which is preliminary data.</text>
</comment>
<evidence type="ECO:0000313" key="2">
    <source>
        <dbReference type="Proteomes" id="UP000260783"/>
    </source>
</evidence>
<dbReference type="EMBL" id="QVEW01000001">
    <property type="protein sequence ID" value="RGC02400.1"/>
    <property type="molecule type" value="Genomic_DNA"/>
</dbReference>
<reference evidence="1 2" key="1">
    <citation type="submission" date="2018-08" db="EMBL/GenBank/DDBJ databases">
        <title>A genome reference for cultivated species of the human gut microbiota.</title>
        <authorList>
            <person name="Zou Y."/>
            <person name="Xue W."/>
            <person name="Luo G."/>
        </authorList>
    </citation>
    <scope>NUCLEOTIDE SEQUENCE [LARGE SCALE GENOMIC DNA]</scope>
    <source>
        <strain evidence="1 2">AF29-11BH</strain>
    </source>
</reference>
<gene>
    <name evidence="1" type="ORF">DWZ04_00685</name>
</gene>
<organism evidence="1 2">
    <name type="scientific">Faecalibacterium prausnitzii</name>
    <dbReference type="NCBI Taxonomy" id="853"/>
    <lineage>
        <taxon>Bacteria</taxon>
        <taxon>Bacillati</taxon>
        <taxon>Bacillota</taxon>
        <taxon>Clostridia</taxon>
        <taxon>Eubacteriales</taxon>
        <taxon>Oscillospiraceae</taxon>
        <taxon>Faecalibacterium</taxon>
    </lineage>
</organism>